<dbReference type="EMBL" id="GL376636">
    <property type="status" value="NOT_ANNOTATED_CDS"/>
    <property type="molecule type" value="Genomic_DNA"/>
</dbReference>
<dbReference type="InterPro" id="IPR039309">
    <property type="entry name" value="BT1"/>
</dbReference>
<keyword evidence="5 8" id="KW-1133">Transmembrane helix</keyword>
<evidence type="ECO:0000256" key="5">
    <source>
        <dbReference type="ARBA" id="ARBA00022989"/>
    </source>
</evidence>
<dbReference type="PANTHER" id="PTHR31585">
    <property type="entry name" value="FOLATE-BIOPTERIN TRANSPORTER 1, CHLOROPLASTIC"/>
    <property type="match status" value="1"/>
</dbReference>
<dbReference type="eggNOG" id="ENOG502R9DR">
    <property type="taxonomic scope" value="Eukaryota"/>
</dbReference>
<feature type="transmembrane region" description="Helical" evidence="8">
    <location>
        <begin position="497"/>
        <end position="514"/>
    </location>
</feature>
<feature type="transmembrane region" description="Helical" evidence="8">
    <location>
        <begin position="456"/>
        <end position="477"/>
    </location>
</feature>
<evidence type="ECO:0000256" key="2">
    <source>
        <dbReference type="ARBA" id="ARBA00007015"/>
    </source>
</evidence>
<evidence type="ECO:0000256" key="6">
    <source>
        <dbReference type="ARBA" id="ARBA00023136"/>
    </source>
</evidence>
<evidence type="ECO:0000256" key="8">
    <source>
        <dbReference type="SAM" id="Phobius"/>
    </source>
</evidence>
<feature type="transmembrane region" description="Helical" evidence="8">
    <location>
        <begin position="237"/>
        <end position="256"/>
    </location>
</feature>
<feature type="transmembrane region" description="Helical" evidence="8">
    <location>
        <begin position="101"/>
        <end position="122"/>
    </location>
</feature>
<feature type="region of interest" description="Disordered" evidence="7">
    <location>
        <begin position="1"/>
        <end position="46"/>
    </location>
</feature>
<keyword evidence="3" id="KW-0813">Transport</keyword>
<dbReference type="OMA" id="PPERASY"/>
<evidence type="ECO:0000256" key="7">
    <source>
        <dbReference type="SAM" id="MobiDB-lite"/>
    </source>
</evidence>
<sequence>MATQAAILDLPPERASYTSSVGPEHALQDGDPEQGGRMPSAADGDASVRGSTAFEAMKTPLRQNGHELEGGALVIIPWSFKVFYGMLTDCFPLFGYRRRPYMALGWATCLAFLVAMACTPIGKPYYPDPSFWDKENAHIDFTPEEKATFNESALNDGGKYVMMMFAAVGYVMSDVAADAVLVDVAQREPVTIRGQTQTAIYTVRTIFMVITNLFLAFCFNGKDYGGSYDFTLSFPQVMLVLAVCLAPVVPITWLFIQEEFFVSPGFRNYIRELWGVVQTRAVCQVIAYKFFSGVFENATFVSTDPVQRIWAKVETRNEKLATVLTYGIMAFTLMLTARYGLNWNWRAMLLVTMLTVVVLDAICMFSVTWDIVRNQFFWLGISVVEQLPQGINFIVATYVVVELAELGHEGAIYALLTTVNNLSDPFAKAILKQIDAHYDVTNDEISEDSRDTRMKVSATLFIMYGMKLFSLVFLPLLPPQKKATQHLKATGGSSRTLGFLTMAYVGFAMVWSVMTNLMTMYKSTSCLTIAGGSGCNKTDS</sequence>
<feature type="transmembrane region" description="Helical" evidence="8">
    <location>
        <begin position="160"/>
        <end position="186"/>
    </location>
</feature>
<dbReference type="EnsemblProtists" id="PYU1_T000451">
    <property type="protein sequence ID" value="PYU1_T000451"/>
    <property type="gene ID" value="PYU1_G000451"/>
</dbReference>
<dbReference type="PANTHER" id="PTHR31585:SF5">
    <property type="entry name" value="RNA-BINDING S4 DOMAIN-CONTAINING PROTEIN"/>
    <property type="match status" value="1"/>
</dbReference>
<reference evidence="10" key="2">
    <citation type="submission" date="2010-04" db="EMBL/GenBank/DDBJ databases">
        <authorList>
            <person name="Buell R."/>
            <person name="Hamilton J."/>
            <person name="Hostetler J."/>
        </authorList>
    </citation>
    <scope>NUCLEOTIDE SEQUENCE [LARGE SCALE GENOMIC DNA]</scope>
    <source>
        <strain evidence="10">DAOM:BR144</strain>
    </source>
</reference>
<dbReference type="Pfam" id="PF03092">
    <property type="entry name" value="BT1"/>
    <property type="match status" value="1"/>
</dbReference>
<accession>K3W660</accession>
<dbReference type="Proteomes" id="UP000019132">
    <property type="component" value="Unassembled WGS sequence"/>
</dbReference>
<evidence type="ECO:0000256" key="3">
    <source>
        <dbReference type="ARBA" id="ARBA00022448"/>
    </source>
</evidence>
<dbReference type="VEuPathDB" id="FungiDB:PYU1_G000451"/>
<evidence type="ECO:0000256" key="1">
    <source>
        <dbReference type="ARBA" id="ARBA00004141"/>
    </source>
</evidence>
<comment type="subcellular location">
    <subcellularLocation>
        <location evidence="1">Membrane</location>
        <topology evidence="1">Multi-pass membrane protein</topology>
    </subcellularLocation>
</comment>
<evidence type="ECO:0000256" key="4">
    <source>
        <dbReference type="ARBA" id="ARBA00022692"/>
    </source>
</evidence>
<evidence type="ECO:0008006" key="11">
    <source>
        <dbReference type="Google" id="ProtNLM"/>
    </source>
</evidence>
<feature type="transmembrane region" description="Helical" evidence="8">
    <location>
        <begin position="320"/>
        <end position="341"/>
    </location>
</feature>
<keyword evidence="6 8" id="KW-0472">Membrane</keyword>
<proteinExistence type="inferred from homology"/>
<dbReference type="SUPFAM" id="SSF103473">
    <property type="entry name" value="MFS general substrate transporter"/>
    <property type="match status" value="1"/>
</dbReference>
<evidence type="ECO:0000313" key="10">
    <source>
        <dbReference type="Proteomes" id="UP000019132"/>
    </source>
</evidence>
<dbReference type="InterPro" id="IPR036259">
    <property type="entry name" value="MFS_trans_sf"/>
</dbReference>
<organism evidence="9 10">
    <name type="scientific">Globisporangium ultimum (strain ATCC 200006 / CBS 805.95 / DAOM BR144)</name>
    <name type="common">Pythium ultimum</name>
    <dbReference type="NCBI Taxonomy" id="431595"/>
    <lineage>
        <taxon>Eukaryota</taxon>
        <taxon>Sar</taxon>
        <taxon>Stramenopiles</taxon>
        <taxon>Oomycota</taxon>
        <taxon>Peronosporomycetes</taxon>
        <taxon>Pythiales</taxon>
        <taxon>Pythiaceae</taxon>
        <taxon>Globisporangium</taxon>
    </lineage>
</organism>
<comment type="similarity">
    <text evidence="2">Belongs to the major facilitator superfamily. Folate-biopterin transporter (TC 2.A.71) family.</text>
</comment>
<protein>
    <recommendedName>
        <fullName evidence="11">Transmembrane protein</fullName>
    </recommendedName>
</protein>
<keyword evidence="10" id="KW-1185">Reference proteome</keyword>
<dbReference type="HOGENOM" id="CLU_018801_5_0_1"/>
<dbReference type="InParanoid" id="K3W660"/>
<reference evidence="9" key="3">
    <citation type="submission" date="2015-02" db="UniProtKB">
        <authorList>
            <consortium name="EnsemblProtists"/>
        </authorList>
    </citation>
    <scope>IDENTIFICATION</scope>
    <source>
        <strain evidence="9">DAOM BR144</strain>
    </source>
</reference>
<feature type="transmembrane region" description="Helical" evidence="8">
    <location>
        <begin position="347"/>
        <end position="369"/>
    </location>
</feature>
<keyword evidence="4 8" id="KW-0812">Transmembrane</keyword>
<feature type="transmembrane region" description="Helical" evidence="8">
    <location>
        <begin position="198"/>
        <end position="217"/>
    </location>
</feature>
<name>K3W660_GLOUD</name>
<reference evidence="10" key="1">
    <citation type="journal article" date="2010" name="Genome Biol.">
        <title>Genome sequence of the necrotrophic plant pathogen Pythium ultimum reveals original pathogenicity mechanisms and effector repertoire.</title>
        <authorList>
            <person name="Levesque C.A."/>
            <person name="Brouwer H."/>
            <person name="Cano L."/>
            <person name="Hamilton J.P."/>
            <person name="Holt C."/>
            <person name="Huitema E."/>
            <person name="Raffaele S."/>
            <person name="Robideau G.P."/>
            <person name="Thines M."/>
            <person name="Win J."/>
            <person name="Zerillo M.M."/>
            <person name="Beakes G.W."/>
            <person name="Boore J.L."/>
            <person name="Busam D."/>
            <person name="Dumas B."/>
            <person name="Ferriera S."/>
            <person name="Fuerstenberg S.I."/>
            <person name="Gachon C.M."/>
            <person name="Gaulin E."/>
            <person name="Govers F."/>
            <person name="Grenville-Briggs L."/>
            <person name="Horner N."/>
            <person name="Hostetler J."/>
            <person name="Jiang R.H."/>
            <person name="Johnson J."/>
            <person name="Krajaejun T."/>
            <person name="Lin H."/>
            <person name="Meijer H.J."/>
            <person name="Moore B."/>
            <person name="Morris P."/>
            <person name="Phuntmart V."/>
            <person name="Puiu D."/>
            <person name="Shetty J."/>
            <person name="Stajich J.E."/>
            <person name="Tripathy S."/>
            <person name="Wawra S."/>
            <person name="van West P."/>
            <person name="Whitty B.R."/>
            <person name="Coutinho P.M."/>
            <person name="Henrissat B."/>
            <person name="Martin F."/>
            <person name="Thomas P.D."/>
            <person name="Tyler B.M."/>
            <person name="De Vries R.P."/>
            <person name="Kamoun S."/>
            <person name="Yandell M."/>
            <person name="Tisserat N."/>
            <person name="Buell C.R."/>
        </authorList>
    </citation>
    <scope>NUCLEOTIDE SEQUENCE</scope>
    <source>
        <strain evidence="10">DAOM:BR144</strain>
    </source>
</reference>
<dbReference type="GO" id="GO:0016020">
    <property type="term" value="C:membrane"/>
    <property type="evidence" value="ECO:0007669"/>
    <property type="project" value="UniProtKB-SubCell"/>
</dbReference>
<evidence type="ECO:0000313" key="9">
    <source>
        <dbReference type="EnsemblProtists" id="PYU1_T000451"/>
    </source>
</evidence>
<dbReference type="AlphaFoldDB" id="K3W660"/>